<dbReference type="EMBL" id="VULO01000003">
    <property type="protein sequence ID" value="MSS83698.1"/>
    <property type="molecule type" value="Genomic_DNA"/>
</dbReference>
<dbReference type="Proteomes" id="UP000470875">
    <property type="component" value="Unassembled WGS sequence"/>
</dbReference>
<sequence>MASPPMLSIGPLVLSPLNSDWRGESGSRDLVTPPESFTVYDLNTVVLENSRIHAQLNTDQLPDQVSITRFDQIDENGIPVGAGRDEDCSTSSTCSYGFNPKESVVDVLITVTPEDKVIIIHVYYVRPNVELSDSGSSEPVIHVSRIETNYASYGFRVTDRPSTK</sequence>
<accession>A0A6N7W6C0</accession>
<comment type="caution">
    <text evidence="1">The sequence shown here is derived from an EMBL/GenBank/DDBJ whole genome shotgun (WGS) entry which is preliminary data.</text>
</comment>
<reference evidence="1 2" key="1">
    <citation type="submission" date="2019-08" db="EMBL/GenBank/DDBJ databases">
        <title>In-depth cultivation of the pig gut microbiome towards novel bacterial diversity and tailored functional studies.</title>
        <authorList>
            <person name="Wylensek D."/>
            <person name="Hitch T.C.A."/>
            <person name="Clavel T."/>
        </authorList>
    </citation>
    <scope>NUCLEOTIDE SEQUENCE [LARGE SCALE GENOMIC DNA]</scope>
    <source>
        <strain evidence="1 2">WB03_NA08</strain>
    </source>
</reference>
<proteinExistence type="predicted"/>
<name>A0A6N7W6C0_9ACTO</name>
<evidence type="ECO:0000313" key="1">
    <source>
        <dbReference type="EMBL" id="MSS83698.1"/>
    </source>
</evidence>
<evidence type="ECO:0000313" key="2">
    <source>
        <dbReference type="Proteomes" id="UP000470875"/>
    </source>
</evidence>
<organism evidence="1 2">
    <name type="scientific">Scrofimicrobium canadense</name>
    <dbReference type="NCBI Taxonomy" id="2652290"/>
    <lineage>
        <taxon>Bacteria</taxon>
        <taxon>Bacillati</taxon>
        <taxon>Actinomycetota</taxon>
        <taxon>Actinomycetes</taxon>
        <taxon>Actinomycetales</taxon>
        <taxon>Actinomycetaceae</taxon>
        <taxon>Scrofimicrobium</taxon>
    </lineage>
</organism>
<keyword evidence="2" id="KW-1185">Reference proteome</keyword>
<protein>
    <submittedName>
        <fullName evidence="1">Uncharacterized protein</fullName>
    </submittedName>
</protein>
<dbReference type="AlphaFoldDB" id="A0A6N7W6C0"/>
<dbReference type="RefSeq" id="WP_154543394.1">
    <property type="nucleotide sequence ID" value="NZ_VULO01000003.1"/>
</dbReference>
<gene>
    <name evidence="1" type="ORF">FYJ24_02755</name>
</gene>